<gene>
    <name evidence="1" type="ORF">GCM10011425_08350</name>
</gene>
<protein>
    <submittedName>
        <fullName evidence="1">Uncharacterized protein</fullName>
    </submittedName>
</protein>
<name>A0A917N0C3_9SPHI</name>
<organism evidence="1 2">
    <name type="scientific">Mucilaginibacter galii</name>
    <dbReference type="NCBI Taxonomy" id="2005073"/>
    <lineage>
        <taxon>Bacteria</taxon>
        <taxon>Pseudomonadati</taxon>
        <taxon>Bacteroidota</taxon>
        <taxon>Sphingobacteriia</taxon>
        <taxon>Sphingobacteriales</taxon>
        <taxon>Sphingobacteriaceae</taxon>
        <taxon>Mucilaginibacter</taxon>
    </lineage>
</organism>
<reference evidence="1" key="1">
    <citation type="journal article" date="2014" name="Int. J. Syst. Evol. Microbiol.">
        <title>Complete genome sequence of Corynebacterium casei LMG S-19264T (=DSM 44701T), isolated from a smear-ripened cheese.</title>
        <authorList>
            <consortium name="US DOE Joint Genome Institute (JGI-PGF)"/>
            <person name="Walter F."/>
            <person name="Albersmeier A."/>
            <person name="Kalinowski J."/>
            <person name="Ruckert C."/>
        </authorList>
    </citation>
    <scope>NUCLEOTIDE SEQUENCE</scope>
    <source>
        <strain evidence="1">CCM 8711</strain>
    </source>
</reference>
<proteinExistence type="predicted"/>
<evidence type="ECO:0000313" key="1">
    <source>
        <dbReference type="EMBL" id="GGI49623.1"/>
    </source>
</evidence>
<sequence>MDIQAEKLEIMKLLLEVDSPEILSEVKVVFKNKGYDFYDDLPQAVKNNIDAGLKDVEERKFGTPVEIQ</sequence>
<dbReference type="RefSeq" id="WP_188414041.1">
    <property type="nucleotide sequence ID" value="NZ_BMDO01000001.1"/>
</dbReference>
<reference evidence="1" key="2">
    <citation type="submission" date="2020-09" db="EMBL/GenBank/DDBJ databases">
        <authorList>
            <person name="Sun Q."/>
            <person name="Sedlacek I."/>
        </authorList>
    </citation>
    <scope>NUCLEOTIDE SEQUENCE</scope>
    <source>
        <strain evidence="1">CCM 8711</strain>
    </source>
</reference>
<dbReference type="Proteomes" id="UP000662074">
    <property type="component" value="Unassembled WGS sequence"/>
</dbReference>
<evidence type="ECO:0000313" key="2">
    <source>
        <dbReference type="Proteomes" id="UP000662074"/>
    </source>
</evidence>
<accession>A0A917N0C3</accession>
<dbReference type="EMBL" id="BMDO01000001">
    <property type="protein sequence ID" value="GGI49623.1"/>
    <property type="molecule type" value="Genomic_DNA"/>
</dbReference>
<keyword evidence="2" id="KW-1185">Reference proteome</keyword>
<dbReference type="AlphaFoldDB" id="A0A917N0C3"/>
<comment type="caution">
    <text evidence="1">The sequence shown here is derived from an EMBL/GenBank/DDBJ whole genome shotgun (WGS) entry which is preliminary data.</text>
</comment>